<dbReference type="SUPFAM" id="SSF52540">
    <property type="entry name" value="P-loop containing nucleoside triphosphate hydrolases"/>
    <property type="match status" value="1"/>
</dbReference>
<reference evidence="12 13" key="1">
    <citation type="submission" date="2024-01" db="EMBL/GenBank/DDBJ databases">
        <title>Novel species of the genus Luteimonas isolated from rivers.</title>
        <authorList>
            <person name="Lu H."/>
        </authorList>
    </citation>
    <scope>NUCLEOTIDE SEQUENCE [LARGE SCALE GENOMIC DNA]</scope>
    <source>
        <strain evidence="12 13">FXH3W</strain>
    </source>
</reference>
<organism evidence="12 13">
    <name type="scientific">Aquilutibacter rugosus</name>
    <dbReference type="NCBI Taxonomy" id="3115820"/>
    <lineage>
        <taxon>Bacteria</taxon>
        <taxon>Pseudomonadati</taxon>
        <taxon>Pseudomonadota</taxon>
        <taxon>Gammaproteobacteria</taxon>
        <taxon>Lysobacterales</taxon>
        <taxon>Lysobacteraceae</taxon>
        <taxon>Aquilutibacter</taxon>
    </lineage>
</organism>
<comment type="catalytic activity">
    <reaction evidence="7">
        <text>Couples ATP hydrolysis with the unwinding of duplex DNA by translocating in the 3'-5' direction.</text>
        <dbReference type="EC" id="5.6.2.4"/>
    </reaction>
</comment>
<evidence type="ECO:0000313" key="13">
    <source>
        <dbReference type="Proteomes" id="UP001356170"/>
    </source>
</evidence>
<evidence type="ECO:0000256" key="3">
    <source>
        <dbReference type="ARBA" id="ARBA00022801"/>
    </source>
</evidence>
<dbReference type="Pfam" id="PF00580">
    <property type="entry name" value="UvrD-helicase"/>
    <property type="match status" value="1"/>
</dbReference>
<dbReference type="GO" id="GO:0004386">
    <property type="term" value="F:helicase activity"/>
    <property type="evidence" value="ECO:0007669"/>
    <property type="project" value="UniProtKB-KW"/>
</dbReference>
<dbReference type="InterPro" id="IPR027417">
    <property type="entry name" value="P-loop_NTPase"/>
</dbReference>
<dbReference type="InterPro" id="IPR013986">
    <property type="entry name" value="DExx_box_DNA_helicase_dom_sf"/>
</dbReference>
<comment type="similarity">
    <text evidence="1">Belongs to the helicase family. UvrD subfamily.</text>
</comment>
<keyword evidence="13" id="KW-1185">Reference proteome</keyword>
<keyword evidence="6" id="KW-0413">Isomerase</keyword>
<dbReference type="Gene3D" id="3.40.50.300">
    <property type="entry name" value="P-loop containing nucleotide triphosphate hydrolases"/>
    <property type="match status" value="2"/>
</dbReference>
<dbReference type="PANTHER" id="PTHR11070:SF3">
    <property type="entry name" value="DNA 3'-5' HELICASE"/>
    <property type="match status" value="1"/>
</dbReference>
<dbReference type="InterPro" id="IPR000212">
    <property type="entry name" value="DNA_helicase_UvrD/REP"/>
</dbReference>
<sequence>MAFFPTPEQEEVIEGELGSQCVIACPGSGKTVTAVRRLLKVRRDLGTARSYVALLSYSNVAVETFQRVYDELTRDVPGLSRRVLIETVDSFLTAYILRSHGARAMGARRQPFLVNGSEAFLAGFRIFDGKYPREIRYLSVSITDDSTFEYSIRQDSTVVKVDEKAASAAIKKLAAVGAYTHELGRYWALMTLIEEPKLLDALARRFPHIIVDEAQDVGSLHGILLDALASAGSTISLIGDPNQAIYEFAGADGSFLRNFKGTSGAKLYSLTQNRRSIGGIVDVANLVAGTTATAVRTPGERRYGAYYLKYDHKNVGASLGLFEAVLATSGYDHHEAAILCRGRPYVAKLTGATCDAGTGSTEYFAQAAVMRDRSGNVGAAFEHTVSGVIRLLDAPPAGLRSEIVTNAEGADAKAIRRLIWRFLRDSDRGLPSATLKAKTQWHPKLKPRVENLLSSIEGATSQKRLSSWSNNLTTRDLLDAPLWEADLASTAMSSVRVDTVHKAKGESIRVVMYLARNEDANALVQGTDTEDGRIGYVAVTRAKDLLILGIPATAKAPVITAIEGKGFKAWES</sequence>
<feature type="domain" description="UvrD-like helicase ATP-binding" evidence="11">
    <location>
        <begin position="3"/>
        <end position="277"/>
    </location>
</feature>
<feature type="binding site" evidence="10">
    <location>
        <begin position="24"/>
        <end position="31"/>
    </location>
    <ligand>
        <name>ATP</name>
        <dbReference type="ChEBI" id="CHEBI:30616"/>
    </ligand>
</feature>
<evidence type="ECO:0000313" key="12">
    <source>
        <dbReference type="EMBL" id="MEF2155034.1"/>
    </source>
</evidence>
<evidence type="ECO:0000256" key="8">
    <source>
        <dbReference type="ARBA" id="ARBA00034808"/>
    </source>
</evidence>
<comment type="catalytic activity">
    <reaction evidence="9">
        <text>ATP + H2O = ADP + phosphate + H(+)</text>
        <dbReference type="Rhea" id="RHEA:13065"/>
        <dbReference type="ChEBI" id="CHEBI:15377"/>
        <dbReference type="ChEBI" id="CHEBI:15378"/>
        <dbReference type="ChEBI" id="CHEBI:30616"/>
        <dbReference type="ChEBI" id="CHEBI:43474"/>
        <dbReference type="ChEBI" id="CHEBI:456216"/>
        <dbReference type="EC" id="5.6.2.4"/>
    </reaction>
</comment>
<dbReference type="Pfam" id="PF13361">
    <property type="entry name" value="UvrD_C"/>
    <property type="match status" value="1"/>
</dbReference>
<evidence type="ECO:0000256" key="4">
    <source>
        <dbReference type="ARBA" id="ARBA00022806"/>
    </source>
</evidence>
<dbReference type="InterPro" id="IPR014017">
    <property type="entry name" value="DNA_helicase_UvrD-like_C"/>
</dbReference>
<protein>
    <recommendedName>
        <fullName evidence="8">DNA 3'-5' helicase</fullName>
        <ecNumber evidence="8">5.6.2.4</ecNumber>
    </recommendedName>
</protein>
<dbReference type="GO" id="GO:0016787">
    <property type="term" value="F:hydrolase activity"/>
    <property type="evidence" value="ECO:0007669"/>
    <property type="project" value="UniProtKB-KW"/>
</dbReference>
<accession>A0ABU7UWX5</accession>
<dbReference type="EC" id="5.6.2.4" evidence="8"/>
<dbReference type="RefSeq" id="WP_331703177.1">
    <property type="nucleotide sequence ID" value="NZ_JAZHBO010000001.1"/>
</dbReference>
<gene>
    <name evidence="12" type="ORF">V3390_02110</name>
</gene>
<dbReference type="Proteomes" id="UP001356170">
    <property type="component" value="Unassembled WGS sequence"/>
</dbReference>
<dbReference type="Gene3D" id="1.10.10.160">
    <property type="match status" value="1"/>
</dbReference>
<keyword evidence="4 10" id="KW-0347">Helicase</keyword>
<name>A0ABU7UWX5_9GAMM</name>
<evidence type="ECO:0000259" key="11">
    <source>
        <dbReference type="PROSITE" id="PS51198"/>
    </source>
</evidence>
<dbReference type="EMBL" id="JAZHBO010000001">
    <property type="protein sequence ID" value="MEF2155034.1"/>
    <property type="molecule type" value="Genomic_DNA"/>
</dbReference>
<keyword evidence="3 10" id="KW-0378">Hydrolase</keyword>
<evidence type="ECO:0000256" key="5">
    <source>
        <dbReference type="ARBA" id="ARBA00022840"/>
    </source>
</evidence>
<dbReference type="InterPro" id="IPR014016">
    <property type="entry name" value="UvrD-like_ATP-bd"/>
</dbReference>
<dbReference type="PROSITE" id="PS51198">
    <property type="entry name" value="UVRD_HELICASE_ATP_BIND"/>
    <property type="match status" value="1"/>
</dbReference>
<evidence type="ECO:0000256" key="6">
    <source>
        <dbReference type="ARBA" id="ARBA00023235"/>
    </source>
</evidence>
<proteinExistence type="inferred from homology"/>
<evidence type="ECO:0000256" key="10">
    <source>
        <dbReference type="PROSITE-ProRule" id="PRU00560"/>
    </source>
</evidence>
<evidence type="ECO:0000256" key="9">
    <source>
        <dbReference type="ARBA" id="ARBA00048988"/>
    </source>
</evidence>
<evidence type="ECO:0000256" key="2">
    <source>
        <dbReference type="ARBA" id="ARBA00022741"/>
    </source>
</evidence>
<keyword evidence="2 10" id="KW-0547">Nucleotide-binding</keyword>
<evidence type="ECO:0000256" key="7">
    <source>
        <dbReference type="ARBA" id="ARBA00034617"/>
    </source>
</evidence>
<dbReference type="PANTHER" id="PTHR11070">
    <property type="entry name" value="UVRD / RECB / PCRA DNA HELICASE FAMILY MEMBER"/>
    <property type="match status" value="1"/>
</dbReference>
<comment type="caution">
    <text evidence="12">The sequence shown here is derived from an EMBL/GenBank/DDBJ whole genome shotgun (WGS) entry which is preliminary data.</text>
</comment>
<evidence type="ECO:0000256" key="1">
    <source>
        <dbReference type="ARBA" id="ARBA00009922"/>
    </source>
</evidence>
<keyword evidence="5 10" id="KW-0067">ATP-binding</keyword>